<keyword evidence="6 8" id="KW-0408">Iron</keyword>
<evidence type="ECO:0000256" key="5">
    <source>
        <dbReference type="ARBA" id="ARBA00023002"/>
    </source>
</evidence>
<dbReference type="SUPFAM" id="SSF48264">
    <property type="entry name" value="Cytochrome P450"/>
    <property type="match status" value="1"/>
</dbReference>
<evidence type="ECO:0000313" key="9">
    <source>
        <dbReference type="EMBL" id="REH42835.1"/>
    </source>
</evidence>
<keyword evidence="4 8" id="KW-0479">Metal-binding</keyword>
<dbReference type="EMBL" id="QUNO01000010">
    <property type="protein sequence ID" value="REH42835.1"/>
    <property type="molecule type" value="Genomic_DNA"/>
</dbReference>
<dbReference type="RefSeq" id="WP_116177626.1">
    <property type="nucleotide sequence ID" value="NZ_CP144375.1"/>
</dbReference>
<dbReference type="GO" id="GO:0004497">
    <property type="term" value="F:monooxygenase activity"/>
    <property type="evidence" value="ECO:0007669"/>
    <property type="project" value="UniProtKB-KW"/>
</dbReference>
<comment type="caution">
    <text evidence="9">The sequence shown here is derived from an EMBL/GenBank/DDBJ whole genome shotgun (WGS) entry which is preliminary data.</text>
</comment>
<dbReference type="PRINTS" id="PR00385">
    <property type="entry name" value="P450"/>
</dbReference>
<dbReference type="InterPro" id="IPR002397">
    <property type="entry name" value="Cyt_P450_B"/>
</dbReference>
<keyword evidence="10" id="KW-1185">Reference proteome</keyword>
<dbReference type="Gene3D" id="1.10.630.10">
    <property type="entry name" value="Cytochrome P450"/>
    <property type="match status" value="1"/>
</dbReference>
<dbReference type="PROSITE" id="PS00086">
    <property type="entry name" value="CYTOCHROME_P450"/>
    <property type="match status" value="1"/>
</dbReference>
<evidence type="ECO:0000256" key="1">
    <source>
        <dbReference type="ARBA" id="ARBA00001971"/>
    </source>
</evidence>
<dbReference type="FunFam" id="1.10.630.10:FF:000018">
    <property type="entry name" value="Cytochrome P450 monooxygenase"/>
    <property type="match status" value="1"/>
</dbReference>
<reference evidence="9 10" key="1">
    <citation type="submission" date="2018-08" db="EMBL/GenBank/DDBJ databases">
        <title>Genomic Encyclopedia of Archaeal and Bacterial Type Strains, Phase II (KMG-II): from individual species to whole genera.</title>
        <authorList>
            <person name="Goeker M."/>
        </authorList>
    </citation>
    <scope>NUCLEOTIDE SEQUENCE [LARGE SCALE GENOMIC DNA]</scope>
    <source>
        <strain evidence="9 10">DSM 45791</strain>
    </source>
</reference>
<dbReference type="InterPro" id="IPR036396">
    <property type="entry name" value="Cyt_P450_sf"/>
</dbReference>
<name>A0A3E0HDB0_9PSEU</name>
<dbReference type="GO" id="GO:0005506">
    <property type="term" value="F:iron ion binding"/>
    <property type="evidence" value="ECO:0007669"/>
    <property type="project" value="InterPro"/>
</dbReference>
<dbReference type="AlphaFoldDB" id="A0A3E0HDB0"/>
<dbReference type="GO" id="GO:0016705">
    <property type="term" value="F:oxidoreductase activity, acting on paired donors, with incorporation or reduction of molecular oxygen"/>
    <property type="evidence" value="ECO:0007669"/>
    <property type="project" value="InterPro"/>
</dbReference>
<keyword evidence="5 8" id="KW-0560">Oxidoreductase</keyword>
<organism evidence="9 10">
    <name type="scientific">Kutzneria buriramensis</name>
    <dbReference type="NCBI Taxonomy" id="1045776"/>
    <lineage>
        <taxon>Bacteria</taxon>
        <taxon>Bacillati</taxon>
        <taxon>Actinomycetota</taxon>
        <taxon>Actinomycetes</taxon>
        <taxon>Pseudonocardiales</taxon>
        <taxon>Pseudonocardiaceae</taxon>
        <taxon>Kutzneria</taxon>
    </lineage>
</organism>
<evidence type="ECO:0000256" key="3">
    <source>
        <dbReference type="ARBA" id="ARBA00022617"/>
    </source>
</evidence>
<comment type="cofactor">
    <cofactor evidence="1">
        <name>heme</name>
        <dbReference type="ChEBI" id="CHEBI:30413"/>
    </cofactor>
</comment>
<dbReference type="PANTHER" id="PTHR46696:SF5">
    <property type="entry name" value="CYTOCHROME P450 BJ-1"/>
    <property type="match status" value="1"/>
</dbReference>
<proteinExistence type="inferred from homology"/>
<dbReference type="InterPro" id="IPR017972">
    <property type="entry name" value="Cyt_P450_CS"/>
</dbReference>
<accession>A0A3E0HDB0</accession>
<evidence type="ECO:0000256" key="8">
    <source>
        <dbReference type="RuleBase" id="RU000461"/>
    </source>
</evidence>
<comment type="similarity">
    <text evidence="2 8">Belongs to the cytochrome P450 family.</text>
</comment>
<dbReference type="Proteomes" id="UP000256269">
    <property type="component" value="Unassembled WGS sequence"/>
</dbReference>
<evidence type="ECO:0000256" key="6">
    <source>
        <dbReference type="ARBA" id="ARBA00023004"/>
    </source>
</evidence>
<dbReference type="Pfam" id="PF00067">
    <property type="entry name" value="p450"/>
    <property type="match status" value="1"/>
</dbReference>
<gene>
    <name evidence="9" type="ORF">BCF44_110336</name>
</gene>
<evidence type="ECO:0000256" key="7">
    <source>
        <dbReference type="ARBA" id="ARBA00023033"/>
    </source>
</evidence>
<evidence type="ECO:0000313" key="10">
    <source>
        <dbReference type="Proteomes" id="UP000256269"/>
    </source>
</evidence>
<dbReference type="PRINTS" id="PR00359">
    <property type="entry name" value="BP450"/>
</dbReference>
<dbReference type="OrthoDB" id="3804058at2"/>
<protein>
    <submittedName>
        <fullName evidence="9">Pentalenolactone synthase</fullName>
    </submittedName>
</protein>
<keyword evidence="7 8" id="KW-0503">Monooxygenase</keyword>
<dbReference type="InterPro" id="IPR001128">
    <property type="entry name" value="Cyt_P450"/>
</dbReference>
<sequence length="394" mass="42968">MTTTDLPQLPFERAGVLDVPPQLLELQAEVPIVRVRTPVGDEAWLVTRYDEVRELFADPRLGRSHPDPEKAAKVTNSALFGSAQADDNEDANHAMMRAMLMPAFSPRRMRAMRPHIEEIVDSLLDGMLADGGPLDLHERLSVPLPVLVICALLGVPYEDRDDFRSWSDGVGDTMDGARSAAAWEKLTSYMKGLIHGKRSEPGDDLISDLVAEYGDKIGDDELAALCGGLLFAGHETTMVRVDVGTVLFLSNPEQREAFLADDKLVAAAVEEVLRRSMTGGGGLLRYAREDMEIAGITVPAGDAVMLAVSAANFDERVFADAVRFDIARPSNQHLAFGHGARYCIGANLARLELQIVFDKLLRRIPGLRLAVPVEDLKLRVNQLGGGLVGVPVTW</sequence>
<evidence type="ECO:0000256" key="2">
    <source>
        <dbReference type="ARBA" id="ARBA00010617"/>
    </source>
</evidence>
<dbReference type="PANTHER" id="PTHR46696">
    <property type="entry name" value="P450, PUTATIVE (EUROFUNG)-RELATED"/>
    <property type="match status" value="1"/>
</dbReference>
<dbReference type="GO" id="GO:0020037">
    <property type="term" value="F:heme binding"/>
    <property type="evidence" value="ECO:0007669"/>
    <property type="project" value="InterPro"/>
</dbReference>
<evidence type="ECO:0000256" key="4">
    <source>
        <dbReference type="ARBA" id="ARBA00022723"/>
    </source>
</evidence>
<keyword evidence="3 8" id="KW-0349">Heme</keyword>
<dbReference type="CDD" id="cd11031">
    <property type="entry name" value="Cyp158A-like"/>
    <property type="match status" value="1"/>
</dbReference>